<evidence type="ECO:0000256" key="1">
    <source>
        <dbReference type="ARBA" id="ARBA00002219"/>
    </source>
</evidence>
<name>F7V9P9_9PROT</name>
<dbReference type="InterPro" id="IPR051941">
    <property type="entry name" value="BG_Antigen-Binding_Lectin"/>
</dbReference>
<proteinExistence type="inferred from homology"/>
<evidence type="ECO:0000313" key="10">
    <source>
        <dbReference type="Proteomes" id="UP000004319"/>
    </source>
</evidence>
<feature type="domain" description="Fucolectin tachylectin-4 pentraxin-1" evidence="8">
    <location>
        <begin position="347"/>
        <end position="489"/>
    </location>
</feature>
<evidence type="ECO:0000256" key="7">
    <source>
        <dbReference type="ARBA" id="ARBA00023157"/>
    </source>
</evidence>
<dbReference type="SUPFAM" id="SSF49785">
    <property type="entry name" value="Galactose-binding domain-like"/>
    <property type="match status" value="1"/>
</dbReference>
<keyword evidence="7" id="KW-1015">Disulfide bond</keyword>
<dbReference type="AlphaFoldDB" id="F7V9P9"/>
<evidence type="ECO:0000259" key="8">
    <source>
        <dbReference type="SMART" id="SM00607"/>
    </source>
</evidence>
<comment type="subunit">
    <text evidence="3">Homotrimer.</text>
</comment>
<dbReference type="GO" id="GO:0010185">
    <property type="term" value="P:regulation of cellular defense response"/>
    <property type="evidence" value="ECO:0007669"/>
    <property type="project" value="UniProtKB-ARBA"/>
</dbReference>
<evidence type="ECO:0000256" key="4">
    <source>
        <dbReference type="ARBA" id="ARBA00022723"/>
    </source>
</evidence>
<sequence>MAKRSTSFERLLNVIIIATLPIFCKYIKLKEIGDVEVMKNPEVVIAFRTHIWNPEIEHIARKLIGCCGRGKFVIIADETNSVLDTGYLPKISHTSSFENFKILSEPPHNTLWYNADYPLYTLRQKHPEASHIIMIENDVSINFSLDNIIDTLIEQKIDLIVHEFQDAPNNWPWTHTLIPWFAHPKKCLLPFLAISARGIDSLLKKKQIISQKFLSLENEKPYPYCEGFIPSTIYEEEYKIVELNNFASTTYYHFDNAQYYLSLDANLPGSIAHPVVGHTFVKRRLHRDGIQSLFDKQSSLRKALPNIPPREFYHLMLQEAQKSGNLDVCHKLNDLALEENWILKPEAINYAIGGTATQSSTSEWSKSQDITEDASFAINGIVGSDYGFHTDHEENPWWLLTLQDPIHINHIIIYNRMNFRERASKIKIEISTDCNKWLTIASYSHGILFGGADGHPLVLNVDNIFAQFVKISLLEPGVLHLNQVEVYSQ</sequence>
<dbReference type="Pfam" id="PF00754">
    <property type="entry name" value="F5_F8_type_C"/>
    <property type="match status" value="1"/>
</dbReference>
<keyword evidence="6" id="KW-0106">Calcium</keyword>
<dbReference type="PANTHER" id="PTHR45713:SF6">
    <property type="entry name" value="F5_8 TYPE C DOMAIN-CONTAINING PROTEIN"/>
    <property type="match status" value="1"/>
</dbReference>
<evidence type="ECO:0000256" key="2">
    <source>
        <dbReference type="ARBA" id="ARBA00010147"/>
    </source>
</evidence>
<keyword evidence="4" id="KW-0479">Metal-binding</keyword>
<dbReference type="InterPro" id="IPR008979">
    <property type="entry name" value="Galactose-bd-like_sf"/>
</dbReference>
<evidence type="ECO:0000256" key="6">
    <source>
        <dbReference type="ARBA" id="ARBA00022837"/>
    </source>
</evidence>
<protein>
    <submittedName>
        <fullName evidence="9">Fucolectin tachylectin-4 pentraxin-1</fullName>
    </submittedName>
</protein>
<dbReference type="EMBL" id="BABS01000001">
    <property type="protein sequence ID" value="GAA07094.1"/>
    <property type="molecule type" value="Genomic_DNA"/>
</dbReference>
<gene>
    <name evidence="9" type="ORF">ATPR_0098</name>
</gene>
<evidence type="ECO:0000313" key="9">
    <source>
        <dbReference type="EMBL" id="GAA07094.1"/>
    </source>
</evidence>
<comment type="caution">
    <text evidence="9">The sequence shown here is derived from an EMBL/GenBank/DDBJ whole genome shotgun (WGS) entry which is preliminary data.</text>
</comment>
<accession>F7V9P9</accession>
<dbReference type="Proteomes" id="UP000004319">
    <property type="component" value="Unassembled WGS sequence"/>
</dbReference>
<keyword evidence="5" id="KW-0430">Lectin</keyword>
<dbReference type="GO" id="GO:0046872">
    <property type="term" value="F:metal ion binding"/>
    <property type="evidence" value="ECO:0007669"/>
    <property type="project" value="UniProtKB-KW"/>
</dbReference>
<dbReference type="InterPro" id="IPR000421">
    <property type="entry name" value="FA58C"/>
</dbReference>
<dbReference type="GO" id="GO:0042806">
    <property type="term" value="F:fucose binding"/>
    <property type="evidence" value="ECO:0007669"/>
    <property type="project" value="UniProtKB-ARBA"/>
</dbReference>
<evidence type="ECO:0000256" key="5">
    <source>
        <dbReference type="ARBA" id="ARBA00022734"/>
    </source>
</evidence>
<comment type="function">
    <text evidence="1">Acts as a defensive agent. Recognizes blood group fucosylated oligosaccharides including A, B, H and Lewis B-type antigens. Does not recognize Lewis A antigen and has low affinity for monovalent haptens.</text>
</comment>
<dbReference type="Gene3D" id="2.60.120.260">
    <property type="entry name" value="Galactose-binding domain-like"/>
    <property type="match status" value="1"/>
</dbReference>
<organism evidence="9 10">
    <name type="scientific">Acetobacter tropicalis NBRC 101654</name>
    <dbReference type="NCBI Taxonomy" id="749388"/>
    <lineage>
        <taxon>Bacteria</taxon>
        <taxon>Pseudomonadati</taxon>
        <taxon>Pseudomonadota</taxon>
        <taxon>Alphaproteobacteria</taxon>
        <taxon>Acetobacterales</taxon>
        <taxon>Acetobacteraceae</taxon>
        <taxon>Acetobacter</taxon>
    </lineage>
</organism>
<dbReference type="InterPro" id="IPR006585">
    <property type="entry name" value="FTP1"/>
</dbReference>
<dbReference type="PANTHER" id="PTHR45713">
    <property type="entry name" value="FTP DOMAIN-CONTAINING PROTEIN"/>
    <property type="match status" value="1"/>
</dbReference>
<reference evidence="9 10" key="1">
    <citation type="journal article" date="2011" name="Biochem. Biophys. Res. Commun.">
        <title>Increased number of Arginine-based salt bridges contributes to the thermotolerance of thermotolerant acetic acid bacteria, Acetobacter tropicalis SKU1100.</title>
        <authorList>
            <person name="Matsutani M."/>
            <person name="Hirakawa H."/>
            <person name="Nishikura M."/>
            <person name="Soemphol W."/>
            <person name="Ali I.A.I."/>
            <person name="Yakushi T."/>
            <person name="Matsushita K."/>
        </authorList>
    </citation>
    <scope>NUCLEOTIDE SEQUENCE [LARGE SCALE GENOMIC DNA]</scope>
    <source>
        <strain evidence="9 10">NBRC 101654</strain>
    </source>
</reference>
<comment type="similarity">
    <text evidence="2">Belongs to the fucolectin family.</text>
</comment>
<evidence type="ECO:0000256" key="3">
    <source>
        <dbReference type="ARBA" id="ARBA00011233"/>
    </source>
</evidence>
<dbReference type="SMART" id="SM00607">
    <property type="entry name" value="FTP"/>
    <property type="match status" value="1"/>
</dbReference>